<protein>
    <submittedName>
        <fullName evidence="1">Uncharacterized protein</fullName>
    </submittedName>
</protein>
<dbReference type="SUPFAM" id="SSF46966">
    <property type="entry name" value="Spectrin repeat"/>
    <property type="match status" value="1"/>
</dbReference>
<dbReference type="EMBL" id="JAIWYP010000003">
    <property type="protein sequence ID" value="KAH3857017.1"/>
    <property type="molecule type" value="Genomic_DNA"/>
</dbReference>
<reference evidence="1" key="2">
    <citation type="submission" date="2020-11" db="EMBL/GenBank/DDBJ databases">
        <authorList>
            <person name="McCartney M.A."/>
            <person name="Auch B."/>
            <person name="Kono T."/>
            <person name="Mallez S."/>
            <person name="Becker A."/>
            <person name="Gohl D.M."/>
            <person name="Silverstein K.A.T."/>
            <person name="Koren S."/>
            <person name="Bechman K.B."/>
            <person name="Herman A."/>
            <person name="Abrahante J.E."/>
            <person name="Garbe J."/>
        </authorList>
    </citation>
    <scope>NUCLEOTIDE SEQUENCE</scope>
    <source>
        <strain evidence="1">Duluth1</strain>
        <tissue evidence="1">Whole animal</tissue>
    </source>
</reference>
<name>A0A9D4LE84_DREPO</name>
<reference evidence="1" key="1">
    <citation type="journal article" date="2019" name="bioRxiv">
        <title>The Genome of the Zebra Mussel, Dreissena polymorpha: A Resource for Invasive Species Research.</title>
        <authorList>
            <person name="McCartney M.A."/>
            <person name="Auch B."/>
            <person name="Kono T."/>
            <person name="Mallez S."/>
            <person name="Zhang Y."/>
            <person name="Obille A."/>
            <person name="Becker A."/>
            <person name="Abrahante J.E."/>
            <person name="Garbe J."/>
            <person name="Badalamenti J.P."/>
            <person name="Herman A."/>
            <person name="Mangelson H."/>
            <person name="Liachko I."/>
            <person name="Sullivan S."/>
            <person name="Sone E.D."/>
            <person name="Koren S."/>
            <person name="Silverstein K.A.T."/>
            <person name="Beckman K.B."/>
            <person name="Gohl D.M."/>
        </authorList>
    </citation>
    <scope>NUCLEOTIDE SEQUENCE</scope>
    <source>
        <strain evidence="1">Duluth1</strain>
        <tissue evidence="1">Whole animal</tissue>
    </source>
</reference>
<keyword evidence="2" id="KW-1185">Reference proteome</keyword>
<evidence type="ECO:0000313" key="2">
    <source>
        <dbReference type="Proteomes" id="UP000828390"/>
    </source>
</evidence>
<organism evidence="1 2">
    <name type="scientific">Dreissena polymorpha</name>
    <name type="common">Zebra mussel</name>
    <name type="synonym">Mytilus polymorpha</name>
    <dbReference type="NCBI Taxonomy" id="45954"/>
    <lineage>
        <taxon>Eukaryota</taxon>
        <taxon>Metazoa</taxon>
        <taxon>Spiralia</taxon>
        <taxon>Lophotrochozoa</taxon>
        <taxon>Mollusca</taxon>
        <taxon>Bivalvia</taxon>
        <taxon>Autobranchia</taxon>
        <taxon>Heteroconchia</taxon>
        <taxon>Euheterodonta</taxon>
        <taxon>Imparidentia</taxon>
        <taxon>Neoheterodontei</taxon>
        <taxon>Myida</taxon>
        <taxon>Dreissenoidea</taxon>
        <taxon>Dreissenidae</taxon>
        <taxon>Dreissena</taxon>
    </lineage>
</organism>
<dbReference type="Proteomes" id="UP000828390">
    <property type="component" value="Unassembled WGS sequence"/>
</dbReference>
<accession>A0A9D4LE84</accession>
<dbReference type="AlphaFoldDB" id="A0A9D4LE84"/>
<proteinExistence type="predicted"/>
<comment type="caution">
    <text evidence="1">The sequence shown here is derived from an EMBL/GenBank/DDBJ whole genome shotgun (WGS) entry which is preliminary data.</text>
</comment>
<gene>
    <name evidence="1" type="ORF">DPMN_099614</name>
</gene>
<evidence type="ECO:0000313" key="1">
    <source>
        <dbReference type="EMBL" id="KAH3857017.1"/>
    </source>
</evidence>
<sequence>MKEFGDHVTEGQTDPQYMFLAQRLSALDDGWKELLQMWDSRQQGLSQDLNLQVSPSPNLKKYIWIFYLLTSKFSSFPYPSL</sequence>